<gene>
    <name evidence="2" type="ORF">DFR64_2440</name>
</gene>
<dbReference type="OrthoDB" id="148766at2"/>
<dbReference type="GO" id="GO:0006799">
    <property type="term" value="P:polyphosphate biosynthetic process"/>
    <property type="evidence" value="ECO:0007669"/>
    <property type="project" value="UniProtKB-ARBA"/>
</dbReference>
<dbReference type="AlphaFoldDB" id="A0A347ZW58"/>
<dbReference type="InterPro" id="IPR042267">
    <property type="entry name" value="VTC_sf"/>
</dbReference>
<dbReference type="Gene3D" id="3.20.100.30">
    <property type="entry name" value="VTC, catalytic tunnel domain"/>
    <property type="match status" value="1"/>
</dbReference>
<feature type="domain" description="VTC" evidence="1">
    <location>
        <begin position="16"/>
        <end position="234"/>
    </location>
</feature>
<proteinExistence type="predicted"/>
<dbReference type="Pfam" id="PF09359">
    <property type="entry name" value="VTC"/>
    <property type="match status" value="1"/>
</dbReference>
<dbReference type="InterPro" id="IPR018966">
    <property type="entry name" value="VTC_domain"/>
</dbReference>
<dbReference type="Proteomes" id="UP000256388">
    <property type="component" value="Unassembled WGS sequence"/>
</dbReference>
<keyword evidence="3" id="KW-1185">Reference proteome</keyword>
<protein>
    <submittedName>
        <fullName evidence="2">VTC domain-containing protein</fullName>
    </submittedName>
</protein>
<evidence type="ECO:0000313" key="3">
    <source>
        <dbReference type="Proteomes" id="UP000256388"/>
    </source>
</evidence>
<accession>A0A347ZW58</accession>
<name>A0A347ZW58_9CHLR</name>
<reference evidence="2 3" key="1">
    <citation type="submission" date="2018-08" db="EMBL/GenBank/DDBJ databases">
        <title>Genomic Encyclopedia of Type Strains, Phase IV (KMG-IV): sequencing the most valuable type-strain genomes for metagenomic binning, comparative biology and taxonomic classification.</title>
        <authorList>
            <person name="Goeker M."/>
        </authorList>
    </citation>
    <scope>NUCLEOTIDE SEQUENCE [LARGE SCALE GENOMIC DNA]</scope>
    <source>
        <strain evidence="2 3">DSM 23923</strain>
    </source>
</reference>
<sequence length="235" mass="27845">MRLPKKAFQPESADRRYEKKFVVEGMSAAQAIAVLKTHPALFRELYPPRYVNNIYLDTPLLSDYYSNVNGYRQRRKVRVRWYHELFRPVDDALLEFKNKQGEVGSKEQFPFPAFYMDETLTERDFCEIVAASELPQAVKVRLRGLEFAMLNRYKRWYFATPEETFRITVDAELSFYHLGKLSNHFRQHFQDRRSLIVELKYLVADDREAQRVCAALPFRITRSSKYISGVDSVYL</sequence>
<comment type="caution">
    <text evidence="2">The sequence shown here is derived from an EMBL/GenBank/DDBJ whole genome shotgun (WGS) entry which is preliminary data.</text>
</comment>
<evidence type="ECO:0000259" key="1">
    <source>
        <dbReference type="Pfam" id="PF09359"/>
    </source>
</evidence>
<evidence type="ECO:0000313" key="2">
    <source>
        <dbReference type="EMBL" id="REG07235.1"/>
    </source>
</evidence>
<dbReference type="RefSeq" id="WP_116225706.1">
    <property type="nucleotide sequence ID" value="NZ_AP018437.1"/>
</dbReference>
<dbReference type="EMBL" id="QUMS01000003">
    <property type="protein sequence ID" value="REG07235.1"/>
    <property type="molecule type" value="Genomic_DNA"/>
</dbReference>
<organism evidence="2 3">
    <name type="scientific">Pelolinea submarina</name>
    <dbReference type="NCBI Taxonomy" id="913107"/>
    <lineage>
        <taxon>Bacteria</taxon>
        <taxon>Bacillati</taxon>
        <taxon>Chloroflexota</taxon>
        <taxon>Anaerolineae</taxon>
        <taxon>Anaerolineales</taxon>
        <taxon>Anaerolineaceae</taxon>
        <taxon>Pelolinea</taxon>
    </lineage>
</organism>